<reference evidence="3" key="1">
    <citation type="journal article" date="2019" name="Int. J. Syst. Evol. Microbiol.">
        <title>The Global Catalogue of Microorganisms (GCM) 10K type strain sequencing project: providing services to taxonomists for standard genome sequencing and annotation.</title>
        <authorList>
            <consortium name="The Broad Institute Genomics Platform"/>
            <consortium name="The Broad Institute Genome Sequencing Center for Infectious Disease"/>
            <person name="Wu L."/>
            <person name="Ma J."/>
        </authorList>
    </citation>
    <scope>NUCLEOTIDE SEQUENCE [LARGE SCALE GENOMIC DNA]</scope>
    <source>
        <strain evidence="3">JCM 3272</strain>
    </source>
</reference>
<evidence type="ECO:0000256" key="1">
    <source>
        <dbReference type="SAM" id="MobiDB-lite"/>
    </source>
</evidence>
<sequence length="107" mass="11890">MPRSRNDYDEQDTYDDVPEPLPPGSIAKMTLRNVAELTGKQSAGITALEPDDEDGWLVEVEVVEERRIPSSGDMLAIYRAQVTADGELSGLRRIRRYPRGKGDSEVA</sequence>
<dbReference type="Pfam" id="PF05800">
    <property type="entry name" value="GvpO"/>
    <property type="match status" value="1"/>
</dbReference>
<keyword evidence="3" id="KW-1185">Reference proteome</keyword>
<dbReference type="RefSeq" id="WP_344616478.1">
    <property type="nucleotide sequence ID" value="NZ_BAAARV010000065.1"/>
</dbReference>
<evidence type="ECO:0008006" key="4">
    <source>
        <dbReference type="Google" id="ProtNLM"/>
    </source>
</evidence>
<gene>
    <name evidence="2" type="ORF">GCM10010170_065910</name>
</gene>
<dbReference type="InterPro" id="IPR008634">
    <property type="entry name" value="Gas-vesicle_GvpO"/>
</dbReference>
<feature type="compositionally biased region" description="Acidic residues" evidence="1">
    <location>
        <begin position="9"/>
        <end position="18"/>
    </location>
</feature>
<dbReference type="Proteomes" id="UP001501444">
    <property type="component" value="Unassembled WGS sequence"/>
</dbReference>
<accession>A0ABP5U125</accession>
<name>A0ABP5U125_9ACTN</name>
<dbReference type="EMBL" id="BAAARV010000065">
    <property type="protein sequence ID" value="GAA2366862.1"/>
    <property type="molecule type" value="Genomic_DNA"/>
</dbReference>
<organism evidence="2 3">
    <name type="scientific">Dactylosporangium salmoneum</name>
    <dbReference type="NCBI Taxonomy" id="53361"/>
    <lineage>
        <taxon>Bacteria</taxon>
        <taxon>Bacillati</taxon>
        <taxon>Actinomycetota</taxon>
        <taxon>Actinomycetes</taxon>
        <taxon>Micromonosporales</taxon>
        <taxon>Micromonosporaceae</taxon>
        <taxon>Dactylosporangium</taxon>
    </lineage>
</organism>
<proteinExistence type="predicted"/>
<evidence type="ECO:0000313" key="2">
    <source>
        <dbReference type="EMBL" id="GAA2366862.1"/>
    </source>
</evidence>
<protein>
    <recommendedName>
        <fullName evidence="4">Gas vesicle protein</fullName>
    </recommendedName>
</protein>
<feature type="region of interest" description="Disordered" evidence="1">
    <location>
        <begin position="1"/>
        <end position="26"/>
    </location>
</feature>
<comment type="caution">
    <text evidence="2">The sequence shown here is derived from an EMBL/GenBank/DDBJ whole genome shotgun (WGS) entry which is preliminary data.</text>
</comment>
<evidence type="ECO:0000313" key="3">
    <source>
        <dbReference type="Proteomes" id="UP001501444"/>
    </source>
</evidence>